<comment type="caution">
    <text evidence="1">The sequence shown here is derived from an EMBL/GenBank/DDBJ whole genome shotgun (WGS) entry which is preliminary data.</text>
</comment>
<reference evidence="1 2" key="1">
    <citation type="submission" date="2024-04" db="EMBL/GenBank/DDBJ databases">
        <title>A novel species isolated from cricket.</title>
        <authorList>
            <person name="Wang H.-C."/>
        </authorList>
    </citation>
    <scope>NUCLEOTIDE SEQUENCE [LARGE SCALE GENOMIC DNA]</scope>
    <source>
        <strain evidence="1 2">WL0021</strain>
    </source>
</reference>
<dbReference type="RefSeq" id="WP_346337823.1">
    <property type="nucleotide sequence ID" value="NZ_JBBYXI010000010.1"/>
</dbReference>
<gene>
    <name evidence="1" type="ORF">WJT86_11995</name>
</gene>
<keyword evidence="2" id="KW-1185">Reference proteome</keyword>
<sequence>MSNLVFEKVGDINSKYAYVCVYSENKNDPFMEIAVSDSKEIVFTLYQNSFPVSLTIQQWNEIYNFSLDFLPKALKNAEDD</sequence>
<dbReference type="Proteomes" id="UP001418637">
    <property type="component" value="Unassembled WGS sequence"/>
</dbReference>
<dbReference type="EMBL" id="JBBYXI010000010">
    <property type="protein sequence ID" value="MEN3931776.1"/>
    <property type="molecule type" value="Genomic_DNA"/>
</dbReference>
<name>A0ABV0BNN1_9HYPH</name>
<proteinExistence type="predicted"/>
<evidence type="ECO:0000313" key="1">
    <source>
        <dbReference type="EMBL" id="MEN3931776.1"/>
    </source>
</evidence>
<accession>A0ABV0BNN1</accession>
<protein>
    <submittedName>
        <fullName evidence="1">Uncharacterized protein</fullName>
    </submittedName>
</protein>
<organism evidence="1 2">
    <name type="scientific">Hohaiivirga grylli</name>
    <dbReference type="NCBI Taxonomy" id="3133970"/>
    <lineage>
        <taxon>Bacteria</taxon>
        <taxon>Pseudomonadati</taxon>
        <taxon>Pseudomonadota</taxon>
        <taxon>Alphaproteobacteria</taxon>
        <taxon>Hyphomicrobiales</taxon>
        <taxon>Methylobacteriaceae</taxon>
        <taxon>Hohaiivirga</taxon>
    </lineage>
</organism>
<evidence type="ECO:0000313" key="2">
    <source>
        <dbReference type="Proteomes" id="UP001418637"/>
    </source>
</evidence>